<keyword evidence="6" id="KW-0539">Nucleus</keyword>
<evidence type="ECO:0000256" key="5">
    <source>
        <dbReference type="ARBA" id="ARBA00023038"/>
    </source>
</evidence>
<evidence type="ECO:0000259" key="8">
    <source>
        <dbReference type="PROSITE" id="PS50023"/>
    </source>
</evidence>
<evidence type="ECO:0000256" key="4">
    <source>
        <dbReference type="ARBA" id="ARBA00022833"/>
    </source>
</evidence>
<dbReference type="GO" id="GO:0030018">
    <property type="term" value="C:Z disc"/>
    <property type="evidence" value="ECO:0007669"/>
    <property type="project" value="TreeGrafter"/>
</dbReference>
<dbReference type="PROSITE" id="PS50023">
    <property type="entry name" value="LIM_DOMAIN_2"/>
    <property type="match status" value="2"/>
</dbReference>
<dbReference type="SUPFAM" id="SSF57716">
    <property type="entry name" value="Glucocorticoid receptor-like (DNA-binding domain)"/>
    <property type="match status" value="4"/>
</dbReference>
<dbReference type="GO" id="GO:0046872">
    <property type="term" value="F:metal ion binding"/>
    <property type="evidence" value="ECO:0007669"/>
    <property type="project" value="UniProtKB-KW"/>
</dbReference>
<accession>B7U5G2</accession>
<dbReference type="AlphaFoldDB" id="B7U5G2"/>
<evidence type="ECO:0000256" key="7">
    <source>
        <dbReference type="PROSITE-ProRule" id="PRU00125"/>
    </source>
</evidence>
<name>B7U5G2_HALDI</name>
<keyword evidence="5 7" id="KW-0440">LIM domain</keyword>
<evidence type="ECO:0000256" key="3">
    <source>
        <dbReference type="ARBA" id="ARBA00022737"/>
    </source>
</evidence>
<dbReference type="PANTHER" id="PTHR24215">
    <property type="entry name" value="RHO-GTPASE-ACTIVATING PROTEIN LRG1"/>
    <property type="match status" value="1"/>
</dbReference>
<dbReference type="CDD" id="cd09404">
    <property type="entry name" value="LIM1_MLP84B_like"/>
    <property type="match status" value="1"/>
</dbReference>
<evidence type="ECO:0000313" key="9">
    <source>
        <dbReference type="EMBL" id="ACJ65685.1"/>
    </source>
</evidence>
<dbReference type="GO" id="GO:0005634">
    <property type="term" value="C:nucleus"/>
    <property type="evidence" value="ECO:0007669"/>
    <property type="project" value="UniProtKB-SubCell"/>
</dbReference>
<dbReference type="Gene3D" id="2.10.110.10">
    <property type="entry name" value="Cysteine Rich Protein"/>
    <property type="match status" value="2"/>
</dbReference>
<dbReference type="SMART" id="SM00132">
    <property type="entry name" value="LIM"/>
    <property type="match status" value="2"/>
</dbReference>
<dbReference type="GO" id="GO:0008307">
    <property type="term" value="F:structural constituent of muscle"/>
    <property type="evidence" value="ECO:0007669"/>
    <property type="project" value="TreeGrafter"/>
</dbReference>
<dbReference type="EMBL" id="FJ435171">
    <property type="protein sequence ID" value="ACJ65685.1"/>
    <property type="molecule type" value="mRNA"/>
</dbReference>
<dbReference type="CDD" id="cd09326">
    <property type="entry name" value="LIM_CRP_like"/>
    <property type="match status" value="1"/>
</dbReference>
<protein>
    <submittedName>
        <fullName evidence="9">LIM protein</fullName>
    </submittedName>
</protein>
<dbReference type="PANTHER" id="PTHR24215:SF35">
    <property type="entry name" value="MUSCLE LIM PROTEIN MLP84B"/>
    <property type="match status" value="1"/>
</dbReference>
<dbReference type="InterPro" id="IPR001781">
    <property type="entry name" value="Znf_LIM"/>
</dbReference>
<organism evidence="9">
    <name type="scientific">Haliotis discus discus</name>
    <name type="common">disc abalone</name>
    <dbReference type="NCBI Taxonomy" id="91233"/>
    <lineage>
        <taxon>Eukaryota</taxon>
        <taxon>Metazoa</taxon>
        <taxon>Spiralia</taxon>
        <taxon>Lophotrochozoa</taxon>
        <taxon>Mollusca</taxon>
        <taxon>Gastropoda</taxon>
        <taxon>Vetigastropoda</taxon>
        <taxon>Lepetellida</taxon>
        <taxon>Haliotoidea</taxon>
        <taxon>Haliotidae</taxon>
        <taxon>Haliotis</taxon>
    </lineage>
</organism>
<feature type="domain" description="LIM zinc-binding" evidence="8">
    <location>
        <begin position="9"/>
        <end position="69"/>
    </location>
</feature>
<proteinExistence type="evidence at transcript level"/>
<keyword evidence="2 7" id="KW-0479">Metal-binding</keyword>
<evidence type="ECO:0000256" key="1">
    <source>
        <dbReference type="ARBA" id="ARBA00004123"/>
    </source>
</evidence>
<feature type="domain" description="LIM zinc-binding" evidence="8">
    <location>
        <begin position="112"/>
        <end position="172"/>
    </location>
</feature>
<dbReference type="FunFam" id="2.10.110.10:FF:000001">
    <property type="entry name" value="Cysteine and glycine-rich protein 1"/>
    <property type="match status" value="2"/>
</dbReference>
<comment type="subcellular location">
    <subcellularLocation>
        <location evidence="1">Nucleus</location>
    </subcellularLocation>
</comment>
<dbReference type="Pfam" id="PF00412">
    <property type="entry name" value="LIM"/>
    <property type="match status" value="2"/>
</dbReference>
<dbReference type="GO" id="GO:0045214">
    <property type="term" value="P:sarcomere organization"/>
    <property type="evidence" value="ECO:0007669"/>
    <property type="project" value="TreeGrafter"/>
</dbReference>
<sequence length="246" mass="26796">MPFVPKEMAKCPKCDKSVYAAEERLAGGFKWHKVCFKCDTCNKALDSTNANCHEAHLYCRSCHGKQFGPKGYGFGGGAGALSTETGAQFGVKTGEMSNKPTQAVVGSTGTGPKCPRCGKSVYDAERAIGVNIPWHKSCFRCQDCKKAVDSTTMAMHEMDLFCKGCYGKRHGPKGFGFGGGAGALHGSVTWQWGRHKGASISMLQTLRFPIGNTVLSDLSPDHRKQFDSTMLLFYMFQRRLIIVGDI</sequence>
<dbReference type="GO" id="GO:0060537">
    <property type="term" value="P:muscle tissue development"/>
    <property type="evidence" value="ECO:0007669"/>
    <property type="project" value="TreeGrafter"/>
</dbReference>
<evidence type="ECO:0000256" key="6">
    <source>
        <dbReference type="ARBA" id="ARBA00023242"/>
    </source>
</evidence>
<reference evidence="9" key="1">
    <citation type="submission" date="2008-11" db="EMBL/GenBank/DDBJ databases">
        <authorList>
            <person name="De Zoysa M."/>
        </authorList>
    </citation>
    <scope>NUCLEOTIDE SEQUENCE</scope>
</reference>
<evidence type="ECO:0000256" key="2">
    <source>
        <dbReference type="ARBA" id="ARBA00022723"/>
    </source>
</evidence>
<keyword evidence="4 7" id="KW-0862">Zinc</keyword>
<keyword evidence="3" id="KW-0677">Repeat</keyword>
<dbReference type="PROSITE" id="PS00478">
    <property type="entry name" value="LIM_DOMAIN_1"/>
    <property type="match status" value="2"/>
</dbReference>
<dbReference type="GO" id="GO:0042805">
    <property type="term" value="F:actinin binding"/>
    <property type="evidence" value="ECO:0007669"/>
    <property type="project" value="TreeGrafter"/>
</dbReference>